<evidence type="ECO:0000256" key="6">
    <source>
        <dbReference type="SAM" id="MobiDB-lite"/>
    </source>
</evidence>
<organism evidence="8 9">
    <name type="scientific">Chlorella vulgaris</name>
    <name type="common">Green alga</name>
    <dbReference type="NCBI Taxonomy" id="3077"/>
    <lineage>
        <taxon>Eukaryota</taxon>
        <taxon>Viridiplantae</taxon>
        <taxon>Chlorophyta</taxon>
        <taxon>core chlorophytes</taxon>
        <taxon>Trebouxiophyceae</taxon>
        <taxon>Chlorellales</taxon>
        <taxon>Chlorellaceae</taxon>
        <taxon>Chlorella clade</taxon>
        <taxon>Chlorella</taxon>
    </lineage>
</organism>
<comment type="subcellular location">
    <subcellularLocation>
        <location evidence="1">Endomembrane system</location>
    </subcellularLocation>
</comment>
<reference evidence="8" key="2">
    <citation type="submission" date="2020-11" db="EMBL/GenBank/DDBJ databases">
        <authorList>
            <person name="Cecchin M."/>
            <person name="Marcolungo L."/>
            <person name="Rossato M."/>
            <person name="Girolomoni L."/>
            <person name="Cosentino E."/>
            <person name="Cuine S."/>
            <person name="Li-Beisson Y."/>
            <person name="Delledonne M."/>
            <person name="Ballottari M."/>
        </authorList>
    </citation>
    <scope>NUCLEOTIDE SEQUENCE</scope>
    <source>
        <strain evidence="8">211/11P</strain>
        <tissue evidence="8">Whole cell</tissue>
    </source>
</reference>
<evidence type="ECO:0000313" key="9">
    <source>
        <dbReference type="Proteomes" id="UP001055712"/>
    </source>
</evidence>
<name>A0A9D4TMJ9_CHLVU</name>
<evidence type="ECO:0000256" key="4">
    <source>
        <dbReference type="ARBA" id="ARBA00023136"/>
    </source>
</evidence>
<dbReference type="PROSITE" id="PS50077">
    <property type="entry name" value="HEAT_REPEAT"/>
    <property type="match status" value="1"/>
</dbReference>
<evidence type="ECO:0000256" key="5">
    <source>
        <dbReference type="PROSITE-ProRule" id="PRU00103"/>
    </source>
</evidence>
<gene>
    <name evidence="8" type="ORF">D9Q98_005648</name>
</gene>
<dbReference type="EMBL" id="SIDB01000008">
    <property type="protein sequence ID" value="KAI3429560.1"/>
    <property type="molecule type" value="Genomic_DNA"/>
</dbReference>
<accession>A0A9D4TMJ9</accession>
<dbReference type="GO" id="GO:0070772">
    <property type="term" value="C:PAS complex"/>
    <property type="evidence" value="ECO:0007669"/>
    <property type="project" value="InterPro"/>
</dbReference>
<dbReference type="InterPro" id="IPR026825">
    <property type="entry name" value="Vac14"/>
</dbReference>
<dbReference type="SUPFAM" id="SSF48371">
    <property type="entry name" value="ARM repeat"/>
    <property type="match status" value="1"/>
</dbReference>
<feature type="domain" description="Vacuolar protein 14 C-terminal Fig4-binding" evidence="7">
    <location>
        <begin position="460"/>
        <end position="640"/>
    </location>
</feature>
<dbReference type="PANTHER" id="PTHR16023:SF0">
    <property type="entry name" value="PROTEIN VAC14 HOMOLOG"/>
    <property type="match status" value="1"/>
</dbReference>
<keyword evidence="9" id="KW-1185">Reference proteome</keyword>
<dbReference type="InterPro" id="IPR021133">
    <property type="entry name" value="HEAT_type_2"/>
</dbReference>
<dbReference type="GO" id="GO:0010008">
    <property type="term" value="C:endosome membrane"/>
    <property type="evidence" value="ECO:0007669"/>
    <property type="project" value="TreeGrafter"/>
</dbReference>
<evidence type="ECO:0000256" key="1">
    <source>
        <dbReference type="ARBA" id="ARBA00004308"/>
    </source>
</evidence>
<dbReference type="InterPro" id="IPR016024">
    <property type="entry name" value="ARM-type_fold"/>
</dbReference>
<feature type="region of interest" description="Disordered" evidence="6">
    <location>
        <begin position="673"/>
        <end position="710"/>
    </location>
</feature>
<dbReference type="Pfam" id="PF12755">
    <property type="entry name" value="Vac14_Fab1_bd"/>
    <property type="match status" value="1"/>
</dbReference>
<evidence type="ECO:0000256" key="2">
    <source>
        <dbReference type="ARBA" id="ARBA00010225"/>
    </source>
</evidence>
<comment type="caution">
    <text evidence="8">The sequence shown here is derived from an EMBL/GenBank/DDBJ whole genome shotgun (WGS) entry which is preliminary data.</text>
</comment>
<proteinExistence type="inferred from homology"/>
<dbReference type="Pfam" id="PF02985">
    <property type="entry name" value="HEAT"/>
    <property type="match status" value="1"/>
</dbReference>
<dbReference type="Pfam" id="PF11916">
    <property type="entry name" value="Vac14_Fig4_bd"/>
    <property type="match status" value="1"/>
</dbReference>
<reference evidence="8" key="1">
    <citation type="journal article" date="2019" name="Plant J.">
        <title>Chlorella vulgaris genome assembly and annotation reveals the molecular basis for metabolic acclimation to high light conditions.</title>
        <authorList>
            <person name="Cecchin M."/>
            <person name="Marcolungo L."/>
            <person name="Rossato M."/>
            <person name="Girolomoni L."/>
            <person name="Cosentino E."/>
            <person name="Cuine S."/>
            <person name="Li-Beisson Y."/>
            <person name="Delledonne M."/>
            <person name="Ballottari M."/>
        </authorList>
    </citation>
    <scope>NUCLEOTIDE SEQUENCE</scope>
    <source>
        <strain evidence="8">211/11P</strain>
    </source>
</reference>
<dbReference type="InterPro" id="IPR021841">
    <property type="entry name" value="VAC14_Fig4p-bd"/>
</dbReference>
<feature type="repeat" description="HEAT" evidence="5">
    <location>
        <begin position="96"/>
        <end position="132"/>
    </location>
</feature>
<dbReference type="InterPro" id="IPR000357">
    <property type="entry name" value="HEAT"/>
</dbReference>
<dbReference type="OrthoDB" id="5574975at2759"/>
<evidence type="ECO:0000259" key="7">
    <source>
        <dbReference type="Pfam" id="PF11916"/>
    </source>
</evidence>
<comment type="similarity">
    <text evidence="2">Belongs to the VAC14 family.</text>
</comment>
<evidence type="ECO:0000256" key="3">
    <source>
        <dbReference type="ARBA" id="ARBA00022737"/>
    </source>
</evidence>
<feature type="compositionally biased region" description="Low complexity" evidence="6">
    <location>
        <begin position="688"/>
        <end position="709"/>
    </location>
</feature>
<dbReference type="InterPro" id="IPR011989">
    <property type="entry name" value="ARM-like"/>
</dbReference>
<dbReference type="Gene3D" id="1.25.10.10">
    <property type="entry name" value="Leucine-rich Repeat Variant"/>
    <property type="match status" value="3"/>
</dbReference>
<dbReference type="GO" id="GO:0006661">
    <property type="term" value="P:phosphatidylinositol biosynthetic process"/>
    <property type="evidence" value="ECO:0007669"/>
    <property type="project" value="InterPro"/>
</dbReference>
<protein>
    <recommendedName>
        <fullName evidence="7">Vacuolar protein 14 C-terminal Fig4-binding domain-containing protein</fullName>
    </recommendedName>
</protein>
<dbReference type="AlphaFoldDB" id="A0A9D4TMJ9"/>
<evidence type="ECO:0000313" key="8">
    <source>
        <dbReference type="EMBL" id="KAI3429560.1"/>
    </source>
</evidence>
<dbReference type="PANTHER" id="PTHR16023">
    <property type="entry name" value="TAX1 BINDING PROTEIN-RELATED"/>
    <property type="match status" value="1"/>
</dbReference>
<keyword evidence="4" id="KW-0472">Membrane</keyword>
<sequence>MSSQNVLPAYVLKHISDRLYEKRKLAALEVEQVVKQLAAAGRADRIDAVIGSLTSYATSSQANARKGGLLCLAATAVALAGCPPGEMRPPNLLQRIVPPILASFTDQDSRVRYYAIESLWNVAKSTRDSFLQVFPEVFESLFRLCSDADTNVQNAASFLDNLVKDIVAESHDFSVAGFVPLLQEYLEVANPFKRQFLLGWLSLLDSLPDIDLASHLACLLPGLLGMLSDSNAEIRSACTKLLQEFLLELQTSGGGADVSRIALILAQQLQQRQEDPAAQLTALRWLHTLVQLAPRQLLPHTAAVLTEVLPCLGHEISEISTAARQVNADLLDQLQQQQQGQQGQQQQGQRGSSALAAAAEGGLDSQALLATVSKQLEGDAEVSKLEALQWVNALLSRDARLLQDQQQLLLAALCDALSAASDRVVTESLAVLASVADQRGHFPAVMATLLDCFRGAGGARLLQRRGGLIIQQLSQRLGGLRVYKELSRLLQEEEDVSFAGGMVQALNLILLTSSALQELRGLLQASLRSAEAADVFAQLFASWSHSCAASLALALLAQAYSLACELLAVMAQEPLSMRPETAVELSQLVSLLEAPAFAPLRLQLLQPAAHPALLRAAHGVLMLLPQGDAFRTLQTRLQSVPIMALLANKEQQPQRGGGGLDTAAFGGSSGSFSALDLNAGAEPPPASPTVRPRQSPQQQQPEVAQSPPQWQLVQQRAPLIEDKRLVQLFKSRVSRLP</sequence>
<dbReference type="Proteomes" id="UP001055712">
    <property type="component" value="Unassembled WGS sequence"/>
</dbReference>
<keyword evidence="3" id="KW-0677">Repeat</keyword>